<sequence>MKDAPRSKRSRKQKTLMLTNALLPYFNTKRVDVPIIAASTSSLLFQEPHWISPAPAGDVGSWLRDTVSCMGPWVGLILSGICAVAILATLYGLWLYRKRRRTAKVRRHVSMMQAGDASLHMVPGCSSWSAGVSPLPYEIPVPTPACLGSPMGVRSSQNFPQLIASRPRQASIDSVNVGSGITLKAEVLDPSYYHGTIKKKTRMNGDLAQAIAVFGLPAARMPSFGVARKSARSKVDDMQDLPSNMEVVYQERTAL</sequence>
<proteinExistence type="predicted"/>
<evidence type="ECO:0000313" key="2">
    <source>
        <dbReference type="EnsemblMetazoa" id="XP_022657242"/>
    </source>
</evidence>
<evidence type="ECO:0000313" key="3">
    <source>
        <dbReference type="Proteomes" id="UP000594260"/>
    </source>
</evidence>
<dbReference type="EnsemblMetazoa" id="XM_022801507">
    <property type="protein sequence ID" value="XP_022657242"/>
    <property type="gene ID" value="LOC111248707"/>
</dbReference>
<dbReference type="GeneID" id="111248707"/>
<name>A0A7M7JU29_VARDE</name>
<protein>
    <submittedName>
        <fullName evidence="2">Uncharacterized protein</fullName>
    </submittedName>
</protein>
<keyword evidence="1" id="KW-1133">Transmembrane helix</keyword>
<dbReference type="KEGG" id="vde:111248707"/>
<accession>A0A7M7JU29</accession>
<reference evidence="2" key="1">
    <citation type="submission" date="2021-01" db="UniProtKB">
        <authorList>
            <consortium name="EnsemblMetazoa"/>
        </authorList>
    </citation>
    <scope>IDENTIFICATION</scope>
</reference>
<dbReference type="InParanoid" id="A0A7M7JU29"/>
<dbReference type="OrthoDB" id="10421491at2759"/>
<dbReference type="Proteomes" id="UP000594260">
    <property type="component" value="Unplaced"/>
</dbReference>
<dbReference type="RefSeq" id="XP_022657244.1">
    <property type="nucleotide sequence ID" value="XM_022801509.1"/>
</dbReference>
<evidence type="ECO:0000256" key="1">
    <source>
        <dbReference type="SAM" id="Phobius"/>
    </source>
</evidence>
<dbReference type="RefSeq" id="XP_022657242.1">
    <property type="nucleotide sequence ID" value="XM_022801507.1"/>
</dbReference>
<feature type="transmembrane region" description="Helical" evidence="1">
    <location>
        <begin position="72"/>
        <end position="96"/>
    </location>
</feature>
<keyword evidence="1" id="KW-0812">Transmembrane</keyword>
<organism evidence="2 3">
    <name type="scientific">Varroa destructor</name>
    <name type="common">Honeybee mite</name>
    <dbReference type="NCBI Taxonomy" id="109461"/>
    <lineage>
        <taxon>Eukaryota</taxon>
        <taxon>Metazoa</taxon>
        <taxon>Ecdysozoa</taxon>
        <taxon>Arthropoda</taxon>
        <taxon>Chelicerata</taxon>
        <taxon>Arachnida</taxon>
        <taxon>Acari</taxon>
        <taxon>Parasitiformes</taxon>
        <taxon>Mesostigmata</taxon>
        <taxon>Gamasina</taxon>
        <taxon>Dermanyssoidea</taxon>
        <taxon>Varroidae</taxon>
        <taxon>Varroa</taxon>
    </lineage>
</organism>
<dbReference type="RefSeq" id="XP_022657243.1">
    <property type="nucleotide sequence ID" value="XM_022801508.1"/>
</dbReference>
<dbReference type="EnsemblMetazoa" id="XM_022801509">
    <property type="protein sequence ID" value="XP_022657244"/>
    <property type="gene ID" value="LOC111248707"/>
</dbReference>
<dbReference type="AlphaFoldDB" id="A0A7M7JU29"/>
<keyword evidence="1" id="KW-0472">Membrane</keyword>
<keyword evidence="3" id="KW-1185">Reference proteome</keyword>
<dbReference type="EnsemblMetazoa" id="XM_022801508">
    <property type="protein sequence ID" value="XP_022657243"/>
    <property type="gene ID" value="LOC111248707"/>
</dbReference>